<evidence type="ECO:0000313" key="2">
    <source>
        <dbReference type="Proteomes" id="UP001050691"/>
    </source>
</evidence>
<gene>
    <name evidence="1" type="ORF">Clacol_000607</name>
</gene>
<dbReference type="EMBL" id="BPWL01000001">
    <property type="protein sequence ID" value="GJJ06416.1"/>
    <property type="molecule type" value="Genomic_DNA"/>
</dbReference>
<dbReference type="Proteomes" id="UP001050691">
    <property type="component" value="Unassembled WGS sequence"/>
</dbReference>
<reference evidence="1" key="1">
    <citation type="submission" date="2021-10" db="EMBL/GenBank/DDBJ databases">
        <title>De novo Genome Assembly of Clathrus columnatus (Basidiomycota, Fungi) Using Illumina and Nanopore Sequence Data.</title>
        <authorList>
            <person name="Ogiso-Tanaka E."/>
            <person name="Itagaki H."/>
            <person name="Hosoya T."/>
            <person name="Hosaka K."/>
        </authorList>
    </citation>
    <scope>NUCLEOTIDE SEQUENCE</scope>
    <source>
        <strain evidence="1">MO-923</strain>
    </source>
</reference>
<accession>A0AAV5A066</accession>
<proteinExistence type="predicted"/>
<name>A0AAV5A066_9AGAM</name>
<protein>
    <submittedName>
        <fullName evidence="1">Uncharacterized protein</fullName>
    </submittedName>
</protein>
<organism evidence="1 2">
    <name type="scientific">Clathrus columnatus</name>
    <dbReference type="NCBI Taxonomy" id="1419009"/>
    <lineage>
        <taxon>Eukaryota</taxon>
        <taxon>Fungi</taxon>
        <taxon>Dikarya</taxon>
        <taxon>Basidiomycota</taxon>
        <taxon>Agaricomycotina</taxon>
        <taxon>Agaricomycetes</taxon>
        <taxon>Phallomycetidae</taxon>
        <taxon>Phallales</taxon>
        <taxon>Clathraceae</taxon>
        <taxon>Clathrus</taxon>
    </lineage>
</organism>
<comment type="caution">
    <text evidence="1">The sequence shown here is derived from an EMBL/GenBank/DDBJ whole genome shotgun (WGS) entry which is preliminary data.</text>
</comment>
<keyword evidence="2" id="KW-1185">Reference proteome</keyword>
<evidence type="ECO:0000313" key="1">
    <source>
        <dbReference type="EMBL" id="GJJ06416.1"/>
    </source>
</evidence>
<sequence>MTNVGVCGAFFHPQLSRDIVRTRRDSRLARLFLSFAISTAGKNMSTDLGTHNIYASTFKTPSKATKLLKSRALNDENCAYVYPQTVKKSGRKLVTPGKFLATGHKSGTRRLNTYKRVVGLNPLSEITNKTPHPKNINDRNILKNSELHNVSVDESKASPLTRRLSSARKTTHHPGFIAKSFKTPISGNPWDVSDGSIEVTHVNELVQLEDEDDVEYSPPTALEPDHGLNLEFPDYAVARNLFNKISSDEIPPQRTYEVDLTADDYQLELPPLVEESDFLIHEMLLKEVLVTENKEAVDLLVNNIRQRVKSKTAVGHSRIPSLSKQYYASANDSATTKQPAPVVLRSNQTKGSNTRIQSLRTRPLVNQVTTGLRKPEQITRRKPADITNELVVAYHPEVEDVFFEL</sequence>
<dbReference type="AlphaFoldDB" id="A0AAV5A066"/>